<dbReference type="InterPro" id="IPR008948">
    <property type="entry name" value="L-Aspartase-like"/>
</dbReference>
<evidence type="ECO:0000256" key="2">
    <source>
        <dbReference type="ARBA" id="ARBA00022729"/>
    </source>
</evidence>
<dbReference type="SUPFAM" id="SSF48557">
    <property type="entry name" value="L-aspartase-like"/>
    <property type="match status" value="1"/>
</dbReference>
<proteinExistence type="inferred from homology"/>
<dbReference type="InterPro" id="IPR010435">
    <property type="entry name" value="C5a/SBT2-like_Fn3"/>
</dbReference>
<name>A0A2S4L5V7_9HYPO</name>
<comment type="similarity">
    <text evidence="1">Belongs to the peptidase S8 family.</text>
</comment>
<dbReference type="GO" id="GO:0016020">
    <property type="term" value="C:membrane"/>
    <property type="evidence" value="ECO:0007669"/>
    <property type="project" value="InterPro"/>
</dbReference>
<dbReference type="InterPro" id="IPR019468">
    <property type="entry name" value="AdenyloSucc_lyase_C"/>
</dbReference>
<reference evidence="6 7" key="1">
    <citation type="submission" date="2018-01" db="EMBL/GenBank/DDBJ databases">
        <title>Harnessing the power of phylogenomics to disentangle the directionality and signatures of interkingdom host jumping in the parasitic fungal genus Tolypocladium.</title>
        <authorList>
            <person name="Quandt C.A."/>
            <person name="Patterson W."/>
            <person name="Spatafora J.W."/>
        </authorList>
    </citation>
    <scope>NUCLEOTIDE SEQUENCE [LARGE SCALE GENOMIC DNA]</scope>
    <source>
        <strain evidence="6 7">NRBC 100945</strain>
    </source>
</reference>
<feature type="region of interest" description="Disordered" evidence="4">
    <location>
        <begin position="377"/>
        <end position="400"/>
    </location>
</feature>
<feature type="domain" description="Adenylosuccinate lyase C-terminal" evidence="5">
    <location>
        <begin position="108"/>
        <end position="192"/>
    </location>
</feature>
<dbReference type="AlphaFoldDB" id="A0A2S4L5V7"/>
<keyword evidence="7" id="KW-1185">Reference proteome</keyword>
<dbReference type="GO" id="GO:0004252">
    <property type="term" value="F:serine-type endopeptidase activity"/>
    <property type="evidence" value="ECO:0007669"/>
    <property type="project" value="InterPro"/>
</dbReference>
<dbReference type="GO" id="GO:0004018">
    <property type="term" value="F:N6-(1,2-dicarboxyethyl)AMP AMP-lyase (fumarate-forming) activity"/>
    <property type="evidence" value="ECO:0007669"/>
    <property type="project" value="TreeGrafter"/>
</dbReference>
<evidence type="ECO:0000313" key="6">
    <source>
        <dbReference type="EMBL" id="POR37781.1"/>
    </source>
</evidence>
<dbReference type="SMART" id="SM00998">
    <property type="entry name" value="ADSL_C"/>
    <property type="match status" value="1"/>
</dbReference>
<dbReference type="GO" id="GO:0005829">
    <property type="term" value="C:cytosol"/>
    <property type="evidence" value="ECO:0007669"/>
    <property type="project" value="TreeGrafter"/>
</dbReference>
<gene>
    <name evidence="6" type="ORF">TPAR_02024</name>
</gene>
<comment type="caution">
    <text evidence="6">The sequence shown here is derived from an EMBL/GenBank/DDBJ whole genome shotgun (WGS) entry which is preliminary data.</text>
</comment>
<evidence type="ECO:0000256" key="1">
    <source>
        <dbReference type="ARBA" id="ARBA00011073"/>
    </source>
</evidence>
<dbReference type="OrthoDB" id="10256524at2759"/>
<accession>A0A2S4L5V7</accession>
<evidence type="ECO:0000256" key="4">
    <source>
        <dbReference type="SAM" id="MobiDB-lite"/>
    </source>
</evidence>
<keyword evidence="3" id="KW-0456">Lyase</keyword>
<dbReference type="EMBL" id="PKSG01000203">
    <property type="protein sequence ID" value="POR37781.1"/>
    <property type="molecule type" value="Genomic_DNA"/>
</dbReference>
<dbReference type="PANTHER" id="PTHR43172">
    <property type="entry name" value="ADENYLOSUCCINATE LYASE"/>
    <property type="match status" value="1"/>
</dbReference>
<dbReference type="Gene3D" id="1.10.40.30">
    <property type="entry name" value="Fumarase/aspartase (C-terminal domain)"/>
    <property type="match status" value="1"/>
</dbReference>
<evidence type="ECO:0000313" key="7">
    <source>
        <dbReference type="Proteomes" id="UP000237481"/>
    </source>
</evidence>
<dbReference type="Proteomes" id="UP000237481">
    <property type="component" value="Unassembled WGS sequence"/>
</dbReference>
<dbReference type="PANTHER" id="PTHR43172:SF1">
    <property type="entry name" value="ADENYLOSUCCINATE LYASE"/>
    <property type="match status" value="1"/>
</dbReference>
<dbReference type="Pfam" id="PF10397">
    <property type="entry name" value="ADSL_C"/>
    <property type="match status" value="1"/>
</dbReference>
<evidence type="ECO:0000256" key="3">
    <source>
        <dbReference type="ARBA" id="ARBA00023239"/>
    </source>
</evidence>
<dbReference type="GO" id="GO:0006508">
    <property type="term" value="P:proteolysis"/>
    <property type="evidence" value="ECO:0007669"/>
    <property type="project" value="UniProtKB-KW"/>
</dbReference>
<organism evidence="6 7">
    <name type="scientific">Tolypocladium paradoxum</name>
    <dbReference type="NCBI Taxonomy" id="94208"/>
    <lineage>
        <taxon>Eukaryota</taxon>
        <taxon>Fungi</taxon>
        <taxon>Dikarya</taxon>
        <taxon>Ascomycota</taxon>
        <taxon>Pezizomycotina</taxon>
        <taxon>Sordariomycetes</taxon>
        <taxon>Hypocreomycetidae</taxon>
        <taxon>Hypocreales</taxon>
        <taxon>Ophiocordycipitaceae</taxon>
        <taxon>Tolypocladium</taxon>
    </lineage>
</organism>
<evidence type="ECO:0000259" key="5">
    <source>
        <dbReference type="SMART" id="SM00998"/>
    </source>
</evidence>
<sequence>MEALVQDLKQERDQLKAEAGSSALTPTYLPDLSDSAVLQRRDVATLQPALPPLNMAPAVALSRRADVEAIAPEALEQMRGHLVLSDADFEVARVEQKKLDVMLWRGELPFMIAESIIIKLVAKGASRQEAHEEIRVLSHQAGSVMKNEGEPNDLVEGIKATEFFKPIWGELDGMLRAELHTGRSVEIVERFCGVGGVLDKKIQPYKAYIENLTLWEEVPIQVMVHKKATPTRHATADVKLSKSSLTLGPGQSATVDVSAADPPGLDPKRLPVWSGWIAVSGSDGKTLTVPYLGLGGSLRSATVIEPSERNTIPEYWRFYLPDPPSGQKHGLSNTIKEYMAAVPKPWQKIWFRFNLALGLPQVRLDIVPLDICPSANDTLPPPLDPGRARPGRPSERGDMEAAPNLSKACVPDSMITEFGGVKSIGQLAGYPQHFMYATKRHMDIEAEWTGAYAAGQYAPRGKYKIVARALAIMGDANNASDWQTVESPVFSIAYMRGLDRGNPR</sequence>
<keyword evidence="2" id="KW-0732">Signal</keyword>
<dbReference type="STRING" id="94208.A0A2S4L5V7"/>
<protein>
    <submittedName>
        <fullName evidence="6">Subtilisin-like serine protease PR1C</fullName>
    </submittedName>
</protein>
<dbReference type="GO" id="GO:0044208">
    <property type="term" value="P:'de novo' AMP biosynthetic process"/>
    <property type="evidence" value="ECO:0007669"/>
    <property type="project" value="TreeGrafter"/>
</dbReference>
<keyword evidence="6" id="KW-0645">Protease</keyword>
<keyword evidence="6" id="KW-0378">Hydrolase</keyword>
<dbReference type="Pfam" id="PF06280">
    <property type="entry name" value="fn3_5"/>
    <property type="match status" value="1"/>
</dbReference>
<dbReference type="GO" id="GO:0070626">
    <property type="term" value="F:(S)-2-(5-amino-1-(5-phospho-D-ribosyl)imidazole-4-carboxamido) succinate lyase (fumarate-forming) activity"/>
    <property type="evidence" value="ECO:0007669"/>
    <property type="project" value="TreeGrafter"/>
</dbReference>